<name>A0A3M2L713_9NOCA</name>
<protein>
    <submittedName>
        <fullName evidence="1">Uncharacterized protein</fullName>
    </submittedName>
</protein>
<comment type="caution">
    <text evidence="1">The sequence shown here is derived from an EMBL/GenBank/DDBJ whole genome shotgun (WGS) entry which is preliminary data.</text>
</comment>
<dbReference type="AlphaFoldDB" id="A0A3M2L713"/>
<proteinExistence type="predicted"/>
<evidence type="ECO:0000313" key="1">
    <source>
        <dbReference type="EMBL" id="RMI32776.1"/>
    </source>
</evidence>
<sequence length="104" mass="10952">MIGETFAVLTADRAKFVDYAGVVRDPPLVRIVFTGILVDRVGHAAGMRAEGSPGSSPWLADDRRTPDIARYSVCCLNLLGYAERAPGLQSVSGFSPGPPTCGVS</sequence>
<keyword evidence="2" id="KW-1185">Reference proteome</keyword>
<reference evidence="1 2" key="1">
    <citation type="submission" date="2018-10" db="EMBL/GenBank/DDBJ databases">
        <title>Isolation from cow dung.</title>
        <authorList>
            <person name="Ling L."/>
        </authorList>
    </citation>
    <scope>NUCLEOTIDE SEQUENCE [LARGE SCALE GENOMIC DNA]</scope>
    <source>
        <strain evidence="1 2">NEAU-LL90</strain>
    </source>
</reference>
<gene>
    <name evidence="1" type="ORF">EBN03_12600</name>
</gene>
<dbReference type="EMBL" id="RFFH01000004">
    <property type="protein sequence ID" value="RMI32776.1"/>
    <property type="molecule type" value="Genomic_DNA"/>
</dbReference>
<evidence type="ECO:0000313" key="2">
    <source>
        <dbReference type="Proteomes" id="UP000279275"/>
    </source>
</evidence>
<accession>A0A3M2L713</accession>
<dbReference type="Proteomes" id="UP000279275">
    <property type="component" value="Unassembled WGS sequence"/>
</dbReference>
<organism evidence="1 2">
    <name type="scientific">Nocardia stercoris</name>
    <dbReference type="NCBI Taxonomy" id="2483361"/>
    <lineage>
        <taxon>Bacteria</taxon>
        <taxon>Bacillati</taxon>
        <taxon>Actinomycetota</taxon>
        <taxon>Actinomycetes</taxon>
        <taxon>Mycobacteriales</taxon>
        <taxon>Nocardiaceae</taxon>
        <taxon>Nocardia</taxon>
    </lineage>
</organism>